<dbReference type="GO" id="GO:0006596">
    <property type="term" value="P:polyamine biosynthetic process"/>
    <property type="evidence" value="ECO:0007669"/>
    <property type="project" value="UniProtKB-UniRule"/>
</dbReference>
<dbReference type="EMBL" id="JAPHEH010000001">
    <property type="protein sequence ID" value="MDG4476974.1"/>
    <property type="molecule type" value="Genomic_DNA"/>
</dbReference>
<evidence type="ECO:0000313" key="6">
    <source>
        <dbReference type="EMBL" id="MDG4476974.1"/>
    </source>
</evidence>
<evidence type="ECO:0000256" key="3">
    <source>
        <dbReference type="ARBA" id="ARBA00023115"/>
    </source>
</evidence>
<evidence type="ECO:0000256" key="2">
    <source>
        <dbReference type="ARBA" id="ARBA00022679"/>
    </source>
</evidence>
<feature type="domain" description="PABS" evidence="5">
    <location>
        <begin position="64"/>
        <end position="228"/>
    </location>
</feature>
<keyword evidence="7" id="KW-1185">Reference proteome</keyword>
<protein>
    <submittedName>
        <fullName evidence="6">Spermidine synthase</fullName>
    </submittedName>
</protein>
<accession>A0A9X4MLE7</accession>
<dbReference type="Pfam" id="PF01564">
    <property type="entry name" value="Spermine_synth"/>
    <property type="match status" value="1"/>
</dbReference>
<dbReference type="PROSITE" id="PS51006">
    <property type="entry name" value="PABS_2"/>
    <property type="match status" value="1"/>
</dbReference>
<evidence type="ECO:0000259" key="5">
    <source>
        <dbReference type="PROSITE" id="PS51006"/>
    </source>
</evidence>
<reference evidence="6" key="2">
    <citation type="submission" date="2022-10" db="EMBL/GenBank/DDBJ databases">
        <authorList>
            <person name="Aronson H.S."/>
        </authorList>
    </citation>
    <scope>NUCLEOTIDE SEQUENCE</scope>
    <source>
        <strain evidence="6">RS19-109</strain>
    </source>
</reference>
<dbReference type="CDD" id="cd02440">
    <property type="entry name" value="AdoMet_MTases"/>
    <property type="match status" value="1"/>
</dbReference>
<dbReference type="RefSeq" id="WP_307633939.1">
    <property type="nucleotide sequence ID" value="NZ_JAPHEH010000001.1"/>
</dbReference>
<gene>
    <name evidence="6" type="ORF">OLX77_12500</name>
</gene>
<feature type="active site" description="Proton acceptor" evidence="4">
    <location>
        <position position="148"/>
    </location>
</feature>
<proteinExistence type="inferred from homology"/>
<evidence type="ECO:0000313" key="7">
    <source>
        <dbReference type="Proteomes" id="UP001154240"/>
    </source>
</evidence>
<dbReference type="SUPFAM" id="SSF53335">
    <property type="entry name" value="S-adenosyl-L-methionine-dependent methyltransferases"/>
    <property type="match status" value="1"/>
</dbReference>
<dbReference type="InterPro" id="IPR029063">
    <property type="entry name" value="SAM-dependent_MTases_sf"/>
</dbReference>
<dbReference type="PANTHER" id="PTHR43317:SF3">
    <property type="entry name" value="BLR2883 PROTEIN"/>
    <property type="match status" value="1"/>
</dbReference>
<keyword evidence="3 4" id="KW-0620">Polyamine biosynthesis</keyword>
<reference evidence="6" key="1">
    <citation type="journal article" date="2022" name="bioRxiv">
        <title>Thiovibrio frasassiensisgen. nov., sp. nov., an autotrophic, elemental sulfur disproportionating bacterium isolated from sulfidic karst sediment, and proposal of Thiovibrionaceae fam. nov.</title>
        <authorList>
            <person name="Aronson H."/>
            <person name="Thomas C."/>
            <person name="Bhattacharyya M."/>
            <person name="Eckstein S."/>
            <person name="Jensen S."/>
            <person name="Barco R."/>
            <person name="Macalady J."/>
            <person name="Amend J."/>
        </authorList>
    </citation>
    <scope>NUCLEOTIDE SEQUENCE</scope>
    <source>
        <strain evidence="6">RS19-109</strain>
    </source>
</reference>
<comment type="similarity">
    <text evidence="1">Belongs to the spermidine/spermine synthase family.</text>
</comment>
<dbReference type="InterPro" id="IPR030374">
    <property type="entry name" value="PABS"/>
</dbReference>
<organism evidence="6 7">
    <name type="scientific">Thiovibrio frasassiensis</name>
    <dbReference type="NCBI Taxonomy" id="2984131"/>
    <lineage>
        <taxon>Bacteria</taxon>
        <taxon>Pseudomonadati</taxon>
        <taxon>Thermodesulfobacteriota</taxon>
        <taxon>Desulfobulbia</taxon>
        <taxon>Desulfobulbales</taxon>
        <taxon>Thiovibrionaceae</taxon>
        <taxon>Thiovibrio</taxon>
    </lineage>
</organism>
<evidence type="ECO:0000256" key="4">
    <source>
        <dbReference type="PROSITE-ProRule" id="PRU00354"/>
    </source>
</evidence>
<name>A0A9X4MLE7_9BACT</name>
<dbReference type="PANTHER" id="PTHR43317">
    <property type="entry name" value="THERMOSPERMINE SYNTHASE ACAULIS5"/>
    <property type="match status" value="1"/>
</dbReference>
<dbReference type="GO" id="GO:0016740">
    <property type="term" value="F:transferase activity"/>
    <property type="evidence" value="ECO:0007669"/>
    <property type="project" value="UniProtKB-UniRule"/>
</dbReference>
<dbReference type="Gene3D" id="3.40.50.150">
    <property type="entry name" value="Vaccinia Virus protein VP39"/>
    <property type="match status" value="1"/>
</dbReference>
<comment type="caution">
    <text evidence="6">The sequence shown here is derived from an EMBL/GenBank/DDBJ whole genome shotgun (WGS) entry which is preliminary data.</text>
</comment>
<dbReference type="Proteomes" id="UP001154240">
    <property type="component" value="Unassembled WGS sequence"/>
</dbReference>
<keyword evidence="2 4" id="KW-0808">Transferase</keyword>
<sequence length="228" mass="24923">MAQPWHVVDSIETDEGLLDLRQRGEKDFLITIDSRVLMNSSANMSEIVLSELACTGLKEIKQPRVLVGGLGMGFTLKAALDHLPLDAEVVVAELNPIMVTWCRGPIAQLTCGAVDDPRVRVVISDVAKVISEAAKQGKEQRFDAIILDLYEGPYEGDQGRGDYLYGKKALALSRAALKPGGVFAVWAEDPDQAFEKRLQAAGFSVNRQRPGRGGRRHVVYIAHKSGKI</sequence>
<evidence type="ECO:0000256" key="1">
    <source>
        <dbReference type="ARBA" id="ARBA00007867"/>
    </source>
</evidence>
<dbReference type="AlphaFoldDB" id="A0A9X4MLE7"/>